<dbReference type="EMBL" id="CAJPDT010000091">
    <property type="protein sequence ID" value="CAF9936454.1"/>
    <property type="molecule type" value="Genomic_DNA"/>
</dbReference>
<reference evidence="3" key="1">
    <citation type="submission" date="2021-03" db="EMBL/GenBank/DDBJ databases">
        <authorList>
            <person name="Tagirdzhanova G."/>
        </authorList>
    </citation>
    <scope>NUCLEOTIDE SEQUENCE</scope>
</reference>
<protein>
    <recommendedName>
        <fullName evidence="5">Fucose-specific lectin</fullName>
    </recommendedName>
</protein>
<evidence type="ECO:0000313" key="3">
    <source>
        <dbReference type="EMBL" id="CAF9936454.1"/>
    </source>
</evidence>
<evidence type="ECO:0000256" key="2">
    <source>
        <dbReference type="SAM" id="Phobius"/>
    </source>
</evidence>
<accession>A0A8H3G4K9</accession>
<comment type="caution">
    <text evidence="3">The sequence shown here is derived from an EMBL/GenBank/DDBJ whole genome shotgun (WGS) entry which is preliminary data.</text>
</comment>
<dbReference type="Proteomes" id="UP000664534">
    <property type="component" value="Unassembled WGS sequence"/>
</dbReference>
<keyword evidence="2" id="KW-0812">Transmembrane</keyword>
<organism evidence="3 4">
    <name type="scientific">Imshaugia aleurites</name>
    <dbReference type="NCBI Taxonomy" id="172621"/>
    <lineage>
        <taxon>Eukaryota</taxon>
        <taxon>Fungi</taxon>
        <taxon>Dikarya</taxon>
        <taxon>Ascomycota</taxon>
        <taxon>Pezizomycotina</taxon>
        <taxon>Lecanoromycetes</taxon>
        <taxon>OSLEUM clade</taxon>
        <taxon>Lecanoromycetidae</taxon>
        <taxon>Lecanorales</taxon>
        <taxon>Lecanorineae</taxon>
        <taxon>Parmeliaceae</taxon>
        <taxon>Imshaugia</taxon>
    </lineage>
</organism>
<evidence type="ECO:0000313" key="4">
    <source>
        <dbReference type="Proteomes" id="UP000664534"/>
    </source>
</evidence>
<keyword evidence="2" id="KW-0472">Membrane</keyword>
<dbReference type="OrthoDB" id="5426778at2759"/>
<gene>
    <name evidence="3" type="ORF">IMSHALPRED_010763</name>
</gene>
<dbReference type="SUPFAM" id="SSF89372">
    <property type="entry name" value="Fucose-specific lectin"/>
    <property type="match status" value="1"/>
</dbReference>
<dbReference type="AlphaFoldDB" id="A0A8H3G4K9"/>
<feature type="transmembrane region" description="Helical" evidence="2">
    <location>
        <begin position="110"/>
        <end position="134"/>
    </location>
</feature>
<name>A0A8H3G4K9_9LECA</name>
<evidence type="ECO:0000256" key="1">
    <source>
        <dbReference type="SAM" id="MobiDB-lite"/>
    </source>
</evidence>
<proteinExistence type="predicted"/>
<dbReference type="Gene3D" id="2.120.10.70">
    <property type="entry name" value="Fucose-specific lectin"/>
    <property type="match status" value="1"/>
</dbReference>
<feature type="region of interest" description="Disordered" evidence="1">
    <location>
        <begin position="75"/>
        <end position="95"/>
    </location>
</feature>
<feature type="region of interest" description="Disordered" evidence="1">
    <location>
        <begin position="136"/>
        <end position="166"/>
    </location>
</feature>
<keyword evidence="2" id="KW-1133">Transmembrane helix</keyword>
<evidence type="ECO:0008006" key="5">
    <source>
        <dbReference type="Google" id="ProtNLM"/>
    </source>
</evidence>
<sequence length="569" mass="61370">MTTRSSVIKEKSPVDKVDYEGLQIDTRARDNRDPHLDQSKIQGLLDDDFNHHGFYLNEKEAHAGIPMGIPTSPEGTLSPMSPVGPKEVDEGLEPAPSPEKRICGLRQKHFWELLGLILAIILAVAIIGGVVGGLQSRNRESSSSRRPASNNTANNTTTSANTTSLPLQQGDVIAASPLNVISYDQGGSTPESQQAFRVYYQSVVGNIKEAICDGLSSWQSALPIFTDAINNTGLATVTYLNGSNQQGSIFYVGLNGLLQEKRKILSSTAYWEPGSLSSMNIAAVGNLSLPSATQDPKNDWDGYRMAAVYSENFHTGPGLRLYYHAENLTGTAYVQEMIWIQSNDSWTYGAKLHNPWPNSHLAATIDESIQILRLFFSSGNNTLQESWTSISDPTGTYKHGATFPNLLAANNADIAAVSQNGSTYLYHYSSATPPTTRPAIHELLITGTPGSINDQESYNLSSPLVATPDLASAQNNEFSPYRPLAASSNVVQGLPGQIYVFWADKLAGDPMGLSGMSELDVIGRAVGNATSPSESAVVAIPLGETNSPPDQKRALRARRRGVGGWGVWF</sequence>
<feature type="compositionally biased region" description="Low complexity" evidence="1">
    <location>
        <begin position="144"/>
        <end position="164"/>
    </location>
</feature>
<keyword evidence="4" id="KW-1185">Reference proteome</keyword>